<dbReference type="GeneID" id="64671522"/>
<comment type="caution">
    <text evidence="3">The sequence shown here is derived from an EMBL/GenBank/DDBJ whole genome shotgun (WGS) entry which is preliminary data.</text>
</comment>
<gene>
    <name evidence="3" type="ORF">F5891DRAFT_982585</name>
</gene>
<evidence type="ECO:0000259" key="2">
    <source>
        <dbReference type="Pfam" id="PF18802"/>
    </source>
</evidence>
<proteinExistence type="predicted"/>
<reference evidence="3" key="1">
    <citation type="journal article" date="2020" name="New Phytol.">
        <title>Comparative genomics reveals dynamic genome evolution in host specialist ectomycorrhizal fungi.</title>
        <authorList>
            <person name="Lofgren L.A."/>
            <person name="Nguyen N.H."/>
            <person name="Vilgalys R."/>
            <person name="Ruytinx J."/>
            <person name="Liao H.L."/>
            <person name="Branco S."/>
            <person name="Kuo A."/>
            <person name="LaButti K."/>
            <person name="Lipzen A."/>
            <person name="Andreopoulos W."/>
            <person name="Pangilinan J."/>
            <person name="Riley R."/>
            <person name="Hundley H."/>
            <person name="Na H."/>
            <person name="Barry K."/>
            <person name="Grigoriev I.V."/>
            <person name="Stajich J.E."/>
            <person name="Kennedy P.G."/>
        </authorList>
    </citation>
    <scope>NUCLEOTIDE SEQUENCE</scope>
    <source>
        <strain evidence="3">FC203</strain>
    </source>
</reference>
<organism evidence="3 4">
    <name type="scientific">Suillus fuscotomentosus</name>
    <dbReference type="NCBI Taxonomy" id="1912939"/>
    <lineage>
        <taxon>Eukaryota</taxon>
        <taxon>Fungi</taxon>
        <taxon>Dikarya</taxon>
        <taxon>Basidiomycota</taxon>
        <taxon>Agaricomycotina</taxon>
        <taxon>Agaricomycetes</taxon>
        <taxon>Agaricomycetidae</taxon>
        <taxon>Boletales</taxon>
        <taxon>Suillineae</taxon>
        <taxon>Suillaceae</taxon>
        <taxon>Suillus</taxon>
    </lineage>
</organism>
<feature type="region of interest" description="Disordered" evidence="1">
    <location>
        <begin position="1"/>
        <end position="37"/>
    </location>
</feature>
<evidence type="ECO:0000256" key="1">
    <source>
        <dbReference type="SAM" id="MobiDB-lite"/>
    </source>
</evidence>
<evidence type="ECO:0000313" key="3">
    <source>
        <dbReference type="EMBL" id="KAG1897619.1"/>
    </source>
</evidence>
<evidence type="ECO:0000313" key="4">
    <source>
        <dbReference type="Proteomes" id="UP001195769"/>
    </source>
</evidence>
<name>A0AAD4E349_9AGAM</name>
<dbReference type="RefSeq" id="XP_041223195.1">
    <property type="nucleotide sequence ID" value="XM_041377224.1"/>
</dbReference>
<dbReference type="InterPro" id="IPR041320">
    <property type="entry name" value="CxC1"/>
</dbReference>
<feature type="domain" description="CxC1-like cysteine cluster associated with KDZ transposases" evidence="2">
    <location>
        <begin position="165"/>
        <end position="247"/>
    </location>
</feature>
<dbReference type="AlphaFoldDB" id="A0AAD4E349"/>
<dbReference type="EMBL" id="JABBWK010000045">
    <property type="protein sequence ID" value="KAG1897619.1"/>
    <property type="molecule type" value="Genomic_DNA"/>
</dbReference>
<keyword evidence="4" id="KW-1185">Reference proteome</keyword>
<protein>
    <recommendedName>
        <fullName evidence="2">CxC1-like cysteine cluster associated with KDZ transposases domain-containing protein</fullName>
    </recommendedName>
</protein>
<dbReference type="Proteomes" id="UP001195769">
    <property type="component" value="Unassembled WGS sequence"/>
</dbReference>
<dbReference type="Pfam" id="PF18802">
    <property type="entry name" value="CxC1"/>
    <property type="match status" value="1"/>
</dbReference>
<accession>A0AAD4E349</accession>
<feature type="compositionally biased region" description="Basic residues" evidence="1">
    <location>
        <begin position="25"/>
        <end position="36"/>
    </location>
</feature>
<sequence length="272" mass="30246">MVSTSALAPTRGAQCVSSGLGHHFVSPKKSRDKKKSQTYVELPGAQAKHRQLLARMQQLMKPEHKQTKVHAVDAVETISDTSQTDALAEIPDPDFEIPSEPSSDILAQESHIKRRILPDKATDSLYSSWKTLIPFLVEPHLKYSARTLATALEITPEVISACATCLCPQKRTTIACLFFDRFTSIDVLSCRCSMLPQVLLHHGLFPTAPSQPRMAVSVELLSFYRALFERSCDAINALASALKTHYSRRGFIMADARADLLRKGEIIQDPFR</sequence>